<dbReference type="Proteomes" id="UP000296706">
    <property type="component" value="Chromosome"/>
</dbReference>
<name>A0A4D6HFC1_9EURY</name>
<evidence type="ECO:0000259" key="2">
    <source>
        <dbReference type="Pfam" id="PF00582"/>
    </source>
</evidence>
<dbReference type="EMBL" id="CP031310">
    <property type="protein sequence ID" value="QCC52663.1"/>
    <property type="molecule type" value="Genomic_DNA"/>
</dbReference>
<dbReference type="AlphaFoldDB" id="A0A4D6HFC1"/>
<dbReference type="CDD" id="cd00293">
    <property type="entry name" value="USP-like"/>
    <property type="match status" value="1"/>
</dbReference>
<evidence type="ECO:0000313" key="4">
    <source>
        <dbReference type="Proteomes" id="UP000296706"/>
    </source>
</evidence>
<dbReference type="Gene3D" id="3.40.50.620">
    <property type="entry name" value="HUPs"/>
    <property type="match status" value="1"/>
</dbReference>
<dbReference type="InterPro" id="IPR006016">
    <property type="entry name" value="UspA"/>
</dbReference>
<gene>
    <name evidence="3" type="ORF">DV733_16115</name>
</gene>
<dbReference type="InterPro" id="IPR014729">
    <property type="entry name" value="Rossmann-like_a/b/a_fold"/>
</dbReference>
<dbReference type="KEGG" id="hsn:DV733_16115"/>
<dbReference type="PANTHER" id="PTHR46268:SF6">
    <property type="entry name" value="UNIVERSAL STRESS PROTEIN UP12"/>
    <property type="match status" value="1"/>
</dbReference>
<dbReference type="OrthoDB" id="105697at2157"/>
<dbReference type="InterPro" id="IPR006015">
    <property type="entry name" value="Universal_stress_UspA"/>
</dbReference>
<proteinExistence type="inferred from homology"/>
<keyword evidence="4" id="KW-1185">Reference proteome</keyword>
<sequence>MYDHILLPTDGSAEMDAVIEHAVSLAAVHGAEIHALYALDTAAFGALPMETSADAMASMLEEEGEAALEAVETAAGDDVPVSREVVDGSPSRRIVQYAREQPIDVIVMGTHGRGGLDRLLLGSVAERVVRTSPVPVLTVRVTDEE</sequence>
<protein>
    <submittedName>
        <fullName evidence="3">Universal stress protein</fullName>
    </submittedName>
</protein>
<feature type="domain" description="UspA" evidence="2">
    <location>
        <begin position="1"/>
        <end position="140"/>
    </location>
</feature>
<evidence type="ECO:0000256" key="1">
    <source>
        <dbReference type="ARBA" id="ARBA00008791"/>
    </source>
</evidence>
<evidence type="ECO:0000313" key="3">
    <source>
        <dbReference type="EMBL" id="QCC52663.1"/>
    </source>
</evidence>
<dbReference type="STRING" id="1457250.GCA_000755225_02103"/>
<reference evidence="3 4" key="1">
    <citation type="journal article" date="2019" name="Nat. Commun.">
        <title>A new type of DNA phosphorothioation-based antiviral system in archaea.</title>
        <authorList>
            <person name="Xiong L."/>
            <person name="Liu S."/>
            <person name="Chen S."/>
            <person name="Xiao Y."/>
            <person name="Zhu B."/>
            <person name="Gao Y."/>
            <person name="Zhang Y."/>
            <person name="Chen B."/>
            <person name="Luo J."/>
            <person name="Deng Z."/>
            <person name="Chen X."/>
            <person name="Wang L."/>
            <person name="Chen S."/>
        </authorList>
    </citation>
    <scope>NUCLEOTIDE SEQUENCE [LARGE SCALE GENOMIC DNA]</scope>
    <source>
        <strain evidence="3 4">CBA1105</strain>
    </source>
</reference>
<dbReference type="RefSeq" id="WP_049992988.1">
    <property type="nucleotide sequence ID" value="NZ_CP031310.1"/>
</dbReference>
<dbReference type="PRINTS" id="PR01438">
    <property type="entry name" value="UNVRSLSTRESS"/>
</dbReference>
<dbReference type="SUPFAM" id="SSF52402">
    <property type="entry name" value="Adenine nucleotide alpha hydrolases-like"/>
    <property type="match status" value="1"/>
</dbReference>
<dbReference type="PANTHER" id="PTHR46268">
    <property type="entry name" value="STRESS RESPONSE PROTEIN NHAX"/>
    <property type="match status" value="1"/>
</dbReference>
<dbReference type="PIRSF" id="PIRSF006276">
    <property type="entry name" value="UspA"/>
    <property type="match status" value="1"/>
</dbReference>
<accession>A0A4D6HFC1</accession>
<dbReference type="Pfam" id="PF00582">
    <property type="entry name" value="Usp"/>
    <property type="match status" value="1"/>
</dbReference>
<comment type="similarity">
    <text evidence="1">Belongs to the universal stress protein A family.</text>
</comment>
<organism evidence="3 4">
    <name type="scientific">Halapricum salinum</name>
    <dbReference type="NCBI Taxonomy" id="1457250"/>
    <lineage>
        <taxon>Archaea</taxon>
        <taxon>Methanobacteriati</taxon>
        <taxon>Methanobacteriota</taxon>
        <taxon>Stenosarchaea group</taxon>
        <taxon>Halobacteria</taxon>
        <taxon>Halobacteriales</taxon>
        <taxon>Haloarculaceae</taxon>
        <taxon>Halapricum</taxon>
    </lineage>
</organism>
<dbReference type="GeneID" id="39849416"/>